<dbReference type="InterPro" id="IPR005184">
    <property type="entry name" value="DUF306_Meta_HslJ"/>
</dbReference>
<dbReference type="Gene3D" id="2.40.128.270">
    <property type="match status" value="1"/>
</dbReference>
<protein>
    <submittedName>
        <fullName evidence="2">META domain-containing protein</fullName>
    </submittedName>
</protein>
<comment type="caution">
    <text evidence="2">The sequence shown here is derived from an EMBL/GenBank/DDBJ whole genome shotgun (WGS) entry which is preliminary data.</text>
</comment>
<dbReference type="Pfam" id="PF03724">
    <property type="entry name" value="META"/>
    <property type="match status" value="1"/>
</dbReference>
<gene>
    <name evidence="2" type="ORF">OEZ60_10690</name>
</gene>
<evidence type="ECO:0000313" key="3">
    <source>
        <dbReference type="Proteomes" id="UP001209535"/>
    </source>
</evidence>
<name>A0ABT2X3F2_9RHOB</name>
<reference evidence="2 3" key="1">
    <citation type="submission" date="2022-10" db="EMBL/GenBank/DDBJ databases">
        <title>Defluviimonas sp. nov., isolated from ocean surface sediments.</title>
        <authorList>
            <person name="He W."/>
            <person name="Wang L."/>
            <person name="Zhang D.-F."/>
        </authorList>
    </citation>
    <scope>NUCLEOTIDE SEQUENCE [LARGE SCALE GENOMIC DNA]</scope>
    <source>
        <strain evidence="2 3">WL0024</strain>
    </source>
</reference>
<dbReference type="Proteomes" id="UP001209535">
    <property type="component" value="Unassembled WGS sequence"/>
</dbReference>
<feature type="domain" description="DUF306" evidence="1">
    <location>
        <begin position="29"/>
        <end position="127"/>
    </location>
</feature>
<proteinExistence type="predicted"/>
<evidence type="ECO:0000313" key="2">
    <source>
        <dbReference type="EMBL" id="MCU9848477.1"/>
    </source>
</evidence>
<dbReference type="PROSITE" id="PS51257">
    <property type="entry name" value="PROKAR_LIPOPROTEIN"/>
    <property type="match status" value="1"/>
</dbReference>
<dbReference type="EMBL" id="JAOVQO010000009">
    <property type="protein sequence ID" value="MCU9848477.1"/>
    <property type="molecule type" value="Genomic_DNA"/>
</dbReference>
<keyword evidence="3" id="KW-1185">Reference proteome</keyword>
<dbReference type="RefSeq" id="WP_263335834.1">
    <property type="nucleotide sequence ID" value="NZ_JAOVQO010000009.1"/>
</dbReference>
<dbReference type="InterPro" id="IPR038670">
    <property type="entry name" value="HslJ-like_sf"/>
</dbReference>
<sequence length="132" mass="14039">MRLPLASAAALAVLAACQGDETISGYAGTDTAWRLVEIDGAPFTARAVIRFPEAGQVAGEAPCNTFSGRQSAPYPWFKAEALAVTRRACDALAEETRFFAAFGRVSLAEVQGDMLILSDPDGPEMVFEKVQP</sequence>
<accession>A0ABT2X3F2</accession>
<evidence type="ECO:0000259" key="1">
    <source>
        <dbReference type="Pfam" id="PF03724"/>
    </source>
</evidence>
<organism evidence="2 3">
    <name type="scientific">Albidovulum salinarum</name>
    <dbReference type="NCBI Taxonomy" id="2984153"/>
    <lineage>
        <taxon>Bacteria</taxon>
        <taxon>Pseudomonadati</taxon>
        <taxon>Pseudomonadota</taxon>
        <taxon>Alphaproteobacteria</taxon>
        <taxon>Rhodobacterales</taxon>
        <taxon>Paracoccaceae</taxon>
        <taxon>Albidovulum</taxon>
    </lineage>
</organism>